<dbReference type="EMBL" id="BMNI01000008">
    <property type="protein sequence ID" value="GGO92300.1"/>
    <property type="molecule type" value="Genomic_DNA"/>
</dbReference>
<proteinExistence type="predicted"/>
<comment type="caution">
    <text evidence="1">The sequence shown here is derived from an EMBL/GenBank/DDBJ whole genome shotgun (WGS) entry which is preliminary data.</text>
</comment>
<dbReference type="SUPFAM" id="SSF56300">
    <property type="entry name" value="Metallo-dependent phosphatases"/>
    <property type="match status" value="1"/>
</dbReference>
<accession>A0ABQ2NC48</accession>
<reference evidence="2" key="1">
    <citation type="journal article" date="2019" name="Int. J. Syst. Evol. Microbiol.">
        <title>The Global Catalogue of Microorganisms (GCM) 10K type strain sequencing project: providing services to taxonomists for standard genome sequencing and annotation.</title>
        <authorList>
            <consortium name="The Broad Institute Genomics Platform"/>
            <consortium name="The Broad Institute Genome Sequencing Center for Infectious Disease"/>
            <person name="Wu L."/>
            <person name="Ma J."/>
        </authorList>
    </citation>
    <scope>NUCLEOTIDE SEQUENCE [LARGE SCALE GENOMIC DNA]</scope>
    <source>
        <strain evidence="2">CGMCC 4.7371</strain>
    </source>
</reference>
<evidence type="ECO:0008006" key="3">
    <source>
        <dbReference type="Google" id="ProtNLM"/>
    </source>
</evidence>
<dbReference type="Proteomes" id="UP000655410">
    <property type="component" value="Unassembled WGS sequence"/>
</dbReference>
<sequence>MIRRLLGYVLAWLLLAAALSFAVLITSSTTITLASHDTKVAPQLSRWTTIRTGPLLPDLRLPSHSWIGVELTLGNTRASSTDQLVERWAQIAVRPESQVDRVRSAVRHLAVDAALRGGSAALIPLAAFELVAVRRRREPVEPHAGRQWVAVGLVGALATGLLAWQPWRSPDPLWVADEWEPLADVAPELTLPKELHDVQVAKGSTTDATRRLLASAVQSYRQGKEFYARAAAKARGLDLRQPEKGETVALLVADRHDNIGMDEVVRAIGDTGGATAILDAGDDTSSGEAWEAFSLDSLDDAFHDLDRWVAPGNHDQGTFVRDYLHDHGWVVPTGKVVEGPGGSTLLSADDPRASGLGIWRDDTTMSVPELGQAIADVACKGKRVGTLLVHDSDAGTESLRRGCVDLVLSGHVHVEVGPDRVEGANGDTGWTYTVGTTGGAAYAFALGSKLRRAAMVTLVTYADGRPVGLQGVTLQTNGVFSVGAYKPLALTRAADPRR</sequence>
<name>A0ABQ2NC48_9ACTN</name>
<gene>
    <name evidence="1" type="ORF">GCM10011584_28380</name>
</gene>
<keyword evidence="2" id="KW-1185">Reference proteome</keyword>
<protein>
    <recommendedName>
        <fullName evidence="3">Metallophosphoesterase</fullName>
    </recommendedName>
</protein>
<dbReference type="RefSeq" id="WP_229662893.1">
    <property type="nucleotide sequence ID" value="NZ_BMNI01000008.1"/>
</dbReference>
<evidence type="ECO:0000313" key="2">
    <source>
        <dbReference type="Proteomes" id="UP000655410"/>
    </source>
</evidence>
<evidence type="ECO:0000313" key="1">
    <source>
        <dbReference type="EMBL" id="GGO92300.1"/>
    </source>
</evidence>
<organism evidence="1 2">
    <name type="scientific">Nocardioides phosphati</name>
    <dbReference type="NCBI Taxonomy" id="1867775"/>
    <lineage>
        <taxon>Bacteria</taxon>
        <taxon>Bacillati</taxon>
        <taxon>Actinomycetota</taxon>
        <taxon>Actinomycetes</taxon>
        <taxon>Propionibacteriales</taxon>
        <taxon>Nocardioidaceae</taxon>
        <taxon>Nocardioides</taxon>
    </lineage>
</organism>
<dbReference type="InterPro" id="IPR029052">
    <property type="entry name" value="Metallo-depent_PP-like"/>
</dbReference>